<evidence type="ECO:0000313" key="2">
    <source>
        <dbReference type="EMBL" id="KAF6149386.1"/>
    </source>
</evidence>
<proteinExistence type="predicted"/>
<evidence type="ECO:0000313" key="3">
    <source>
        <dbReference type="Proteomes" id="UP000541444"/>
    </source>
</evidence>
<feature type="region of interest" description="Disordered" evidence="1">
    <location>
        <begin position="1"/>
        <end position="43"/>
    </location>
</feature>
<dbReference type="Proteomes" id="UP000541444">
    <property type="component" value="Unassembled WGS sequence"/>
</dbReference>
<accession>A0A7J7M3G6</accession>
<protein>
    <submittedName>
        <fullName evidence="2">Uncharacterized protein</fullName>
    </submittedName>
</protein>
<reference evidence="2 3" key="1">
    <citation type="journal article" date="2020" name="IScience">
        <title>Genome Sequencing of the Endangered Kingdonia uniflora (Circaeasteraceae, Ranunculales) Reveals Potential Mechanisms of Evolutionary Specialization.</title>
        <authorList>
            <person name="Sun Y."/>
            <person name="Deng T."/>
            <person name="Zhang A."/>
            <person name="Moore M.J."/>
            <person name="Landis J.B."/>
            <person name="Lin N."/>
            <person name="Zhang H."/>
            <person name="Zhang X."/>
            <person name="Huang J."/>
            <person name="Zhang X."/>
            <person name="Sun H."/>
            <person name="Wang H."/>
        </authorList>
    </citation>
    <scope>NUCLEOTIDE SEQUENCE [LARGE SCALE GENOMIC DNA]</scope>
    <source>
        <strain evidence="2">TB1705</strain>
        <tissue evidence="2">Leaf</tissue>
    </source>
</reference>
<feature type="compositionally biased region" description="Low complexity" evidence="1">
    <location>
        <begin position="15"/>
        <end position="43"/>
    </location>
</feature>
<feature type="compositionally biased region" description="Polar residues" evidence="1">
    <location>
        <begin position="1"/>
        <end position="10"/>
    </location>
</feature>
<dbReference type="EMBL" id="JACGCM010001796">
    <property type="protein sequence ID" value="KAF6149386.1"/>
    <property type="molecule type" value="Genomic_DNA"/>
</dbReference>
<sequence length="134" mass="14333">MATSASTTPLSHILSKPTSPNPSSSSKPHYQHLPLESSNPISSNSSIKVSLSTDFYPKQTRKQFVSGRRELLGGVALVSVLLKDPLISEAREIEVGSYLQPSPLDPAFVVFKATAKDTPALRAGIVNFSLIGDL</sequence>
<comment type="caution">
    <text evidence="2">The sequence shown here is derived from an EMBL/GenBank/DDBJ whole genome shotgun (WGS) entry which is preliminary data.</text>
</comment>
<dbReference type="AlphaFoldDB" id="A0A7J7M3G6"/>
<organism evidence="2 3">
    <name type="scientific">Kingdonia uniflora</name>
    <dbReference type="NCBI Taxonomy" id="39325"/>
    <lineage>
        <taxon>Eukaryota</taxon>
        <taxon>Viridiplantae</taxon>
        <taxon>Streptophyta</taxon>
        <taxon>Embryophyta</taxon>
        <taxon>Tracheophyta</taxon>
        <taxon>Spermatophyta</taxon>
        <taxon>Magnoliopsida</taxon>
        <taxon>Ranunculales</taxon>
        <taxon>Circaeasteraceae</taxon>
        <taxon>Kingdonia</taxon>
    </lineage>
</organism>
<keyword evidence="3" id="KW-1185">Reference proteome</keyword>
<dbReference type="OrthoDB" id="512438at2759"/>
<evidence type="ECO:0000256" key="1">
    <source>
        <dbReference type="SAM" id="MobiDB-lite"/>
    </source>
</evidence>
<gene>
    <name evidence="2" type="ORF">GIB67_016924</name>
</gene>
<name>A0A7J7M3G6_9MAGN</name>